<dbReference type="EMBL" id="JACGWM010000006">
    <property type="protein sequence ID" value="KAL0368933.1"/>
    <property type="molecule type" value="Genomic_DNA"/>
</dbReference>
<evidence type="ECO:0000259" key="2">
    <source>
        <dbReference type="Pfam" id="PF25821"/>
    </source>
</evidence>
<reference evidence="3" key="2">
    <citation type="journal article" date="2024" name="Plant">
        <title>Genomic evolution and insights into agronomic trait innovations of Sesamum species.</title>
        <authorList>
            <person name="Miao H."/>
            <person name="Wang L."/>
            <person name="Qu L."/>
            <person name="Liu H."/>
            <person name="Sun Y."/>
            <person name="Le M."/>
            <person name="Wang Q."/>
            <person name="Wei S."/>
            <person name="Zheng Y."/>
            <person name="Lin W."/>
            <person name="Duan Y."/>
            <person name="Cao H."/>
            <person name="Xiong S."/>
            <person name="Wang X."/>
            <person name="Wei L."/>
            <person name="Li C."/>
            <person name="Ma Q."/>
            <person name="Ju M."/>
            <person name="Zhao R."/>
            <person name="Li G."/>
            <person name="Mu C."/>
            <person name="Tian Q."/>
            <person name="Mei H."/>
            <person name="Zhang T."/>
            <person name="Gao T."/>
            <person name="Zhang H."/>
        </authorList>
    </citation>
    <scope>NUCLEOTIDE SEQUENCE</scope>
    <source>
        <strain evidence="3">KEN8</strain>
    </source>
</reference>
<evidence type="ECO:0000313" key="3">
    <source>
        <dbReference type="EMBL" id="KAL0368933.1"/>
    </source>
</evidence>
<sequence>MIQTISPYASARTAEIMSRYRPIAPKPEAPSPNSAAENDNSALPNGLRKSPYLRNVWAHLQARPTRTRKRGRTAAFAPPPVKRTRTCLQGLSPPYQVITSSPAKNLAMHGFSHGLPQISLLPNLVPLKCGLDTAVTTLAESVALPLLCCTAAAAAAVQAPVVNRGKEMENSCSKGIDLNMTATDQGPEELDFLPQLQEPVKPSVISPRPVRPVGSIIIVSNIAEDPGRQITAPKARAEEVEAAVEAEEIPAIVSDSNNKVRITNSAYKEMVGQPECGWLDCAATKSGGGACKRIGGEVLLRFDNSEQQIASAGGFSCRVKIEWESKGKKNSVNACCEGVKLGCQAKDYQFLWRFRAMEEA</sequence>
<protein>
    <recommendedName>
        <fullName evidence="2">DUF7950 domain-containing protein</fullName>
    </recommendedName>
</protein>
<dbReference type="InterPro" id="IPR057710">
    <property type="entry name" value="DUF7950"/>
</dbReference>
<name>A0AAW2QNJ3_9LAMI</name>
<proteinExistence type="predicted"/>
<reference evidence="3" key="1">
    <citation type="submission" date="2020-06" db="EMBL/GenBank/DDBJ databases">
        <authorList>
            <person name="Li T."/>
            <person name="Hu X."/>
            <person name="Zhang T."/>
            <person name="Song X."/>
            <person name="Zhang H."/>
            <person name="Dai N."/>
            <person name="Sheng W."/>
            <person name="Hou X."/>
            <person name="Wei L."/>
        </authorList>
    </citation>
    <scope>NUCLEOTIDE SEQUENCE</scope>
    <source>
        <strain evidence="3">KEN8</strain>
        <tissue evidence="3">Leaf</tissue>
    </source>
</reference>
<comment type="caution">
    <text evidence="3">The sequence shown here is derived from an EMBL/GenBank/DDBJ whole genome shotgun (WGS) entry which is preliminary data.</text>
</comment>
<accession>A0AAW2QNJ3</accession>
<feature type="compositionally biased region" description="Polar residues" evidence="1">
    <location>
        <begin position="31"/>
        <end position="43"/>
    </location>
</feature>
<dbReference type="Pfam" id="PF25821">
    <property type="entry name" value="DUF7950"/>
    <property type="match status" value="1"/>
</dbReference>
<organism evidence="3">
    <name type="scientific">Sesamum calycinum</name>
    <dbReference type="NCBI Taxonomy" id="2727403"/>
    <lineage>
        <taxon>Eukaryota</taxon>
        <taxon>Viridiplantae</taxon>
        <taxon>Streptophyta</taxon>
        <taxon>Embryophyta</taxon>
        <taxon>Tracheophyta</taxon>
        <taxon>Spermatophyta</taxon>
        <taxon>Magnoliopsida</taxon>
        <taxon>eudicotyledons</taxon>
        <taxon>Gunneridae</taxon>
        <taxon>Pentapetalae</taxon>
        <taxon>asterids</taxon>
        <taxon>lamiids</taxon>
        <taxon>Lamiales</taxon>
        <taxon>Pedaliaceae</taxon>
        <taxon>Sesamum</taxon>
    </lineage>
</organism>
<feature type="region of interest" description="Disordered" evidence="1">
    <location>
        <begin position="23"/>
        <end position="47"/>
    </location>
</feature>
<feature type="domain" description="DUF7950" evidence="2">
    <location>
        <begin position="215"/>
        <end position="344"/>
    </location>
</feature>
<gene>
    <name evidence="3" type="ORF">Scaly_1112200</name>
</gene>
<dbReference type="AlphaFoldDB" id="A0AAW2QNJ3"/>
<evidence type="ECO:0000256" key="1">
    <source>
        <dbReference type="SAM" id="MobiDB-lite"/>
    </source>
</evidence>
<dbReference type="PANTHER" id="PTHR33595:SF3">
    <property type="entry name" value="PAS DOMAIN-CONTAINING PROTEIN"/>
    <property type="match status" value="1"/>
</dbReference>
<dbReference type="PANTHER" id="PTHR33595">
    <property type="entry name" value="VON WILLEBRAND FACTOR A DOMAIN PROTEIN"/>
    <property type="match status" value="1"/>
</dbReference>